<proteinExistence type="predicted"/>
<comment type="caution">
    <text evidence="1">The sequence shown here is derived from an EMBL/GenBank/DDBJ whole genome shotgun (WGS) entry which is preliminary data.</text>
</comment>
<evidence type="ECO:0000313" key="2">
    <source>
        <dbReference type="Proteomes" id="UP000549052"/>
    </source>
</evidence>
<gene>
    <name evidence="1" type="ORF">FHW16_005470</name>
</gene>
<organism evidence="1 2">
    <name type="scientific">Phyllobacterium myrsinacearum</name>
    <dbReference type="NCBI Taxonomy" id="28101"/>
    <lineage>
        <taxon>Bacteria</taxon>
        <taxon>Pseudomonadati</taxon>
        <taxon>Pseudomonadota</taxon>
        <taxon>Alphaproteobacteria</taxon>
        <taxon>Hyphomicrobiales</taxon>
        <taxon>Phyllobacteriaceae</taxon>
        <taxon>Phyllobacterium</taxon>
    </lineage>
</organism>
<reference evidence="1 2" key="1">
    <citation type="submission" date="2020-07" db="EMBL/GenBank/DDBJ databases">
        <title>Genomic Encyclopedia of Type Strains, Phase IV (KMG-V): Genome sequencing to study the core and pangenomes of soil and plant-associated prokaryotes.</title>
        <authorList>
            <person name="Whitman W."/>
        </authorList>
    </citation>
    <scope>NUCLEOTIDE SEQUENCE [LARGE SCALE GENOMIC DNA]</scope>
    <source>
        <strain evidence="1 2">AN3</strain>
    </source>
</reference>
<dbReference type="RefSeq" id="WP_182552272.1">
    <property type="nucleotide sequence ID" value="NZ_JACGXN010000016.1"/>
</dbReference>
<accession>A0A839EUE3</accession>
<dbReference type="Proteomes" id="UP000549052">
    <property type="component" value="Unassembled WGS sequence"/>
</dbReference>
<protein>
    <recommendedName>
        <fullName evidence="3">Head-tail adaptor protein</fullName>
    </recommendedName>
</protein>
<evidence type="ECO:0008006" key="3">
    <source>
        <dbReference type="Google" id="ProtNLM"/>
    </source>
</evidence>
<dbReference type="EMBL" id="JACGXN010000016">
    <property type="protein sequence ID" value="MBA8881725.1"/>
    <property type="molecule type" value="Genomic_DNA"/>
</dbReference>
<dbReference type="AlphaFoldDB" id="A0A839EUE3"/>
<evidence type="ECO:0000313" key="1">
    <source>
        <dbReference type="EMBL" id="MBA8881725.1"/>
    </source>
</evidence>
<sequence length="114" mass="12626">MYRPNQTVKWSKRIGRDVYNRTSFAKAIDIGCAIVTLQRSSQQTTVRADSSGSRGAADEVVAKTKILVGATARISRGDLFLINDENYTVINLHPRFTVHGKHDHTEIDLEAAIA</sequence>
<name>A0A839EUE3_9HYPH</name>
<keyword evidence="2" id="KW-1185">Reference proteome</keyword>